<dbReference type="EMBL" id="JBHFPV010000002">
    <property type="protein sequence ID" value="MFH6604378.1"/>
    <property type="molecule type" value="Genomic_DNA"/>
</dbReference>
<organism evidence="1 2">
    <name type="scientific">Meishania litoralis</name>
    <dbReference type="NCBI Taxonomy" id="3434685"/>
    <lineage>
        <taxon>Bacteria</taxon>
        <taxon>Pseudomonadati</taxon>
        <taxon>Bacteroidota</taxon>
        <taxon>Flavobacteriia</taxon>
        <taxon>Flavobacteriales</taxon>
        <taxon>Flavobacteriaceae</taxon>
        <taxon>Meishania</taxon>
    </lineage>
</organism>
<accession>A0ACC7LKQ4</accession>
<evidence type="ECO:0000313" key="1">
    <source>
        <dbReference type="EMBL" id="MFH6604378.1"/>
    </source>
</evidence>
<gene>
    <name evidence="1" type="ORF">ACEZ3G_12875</name>
</gene>
<protein>
    <submittedName>
        <fullName evidence="1">PspC domain-containing protein</fullName>
    </submittedName>
</protein>
<keyword evidence="2" id="KW-1185">Reference proteome</keyword>
<name>A0ACC7LKQ4_9FLAO</name>
<dbReference type="Proteomes" id="UP001595191">
    <property type="component" value="Unassembled WGS sequence"/>
</dbReference>
<comment type="caution">
    <text evidence="1">The sequence shown here is derived from an EMBL/GenBank/DDBJ whole genome shotgun (WGS) entry which is preliminary data.</text>
</comment>
<reference evidence="1" key="1">
    <citation type="submission" date="2024-09" db="EMBL/GenBank/DDBJ databases">
        <authorList>
            <person name="Liu J."/>
        </authorList>
    </citation>
    <scope>NUCLEOTIDE SEQUENCE</scope>
    <source>
        <strain evidence="1">NBU2967</strain>
    </source>
</reference>
<evidence type="ECO:0000313" key="2">
    <source>
        <dbReference type="Proteomes" id="UP001595191"/>
    </source>
</evidence>
<sequence>MNKTVNINLANTLFHIDEQAYNKMRRYLESIKRSFANTPGSDEIMADIEARIAELFYEKLENERQVITEKEVDVVISIMGQPEDYMVDEDIFEDEPKAKRTNEGSARRTKKLYRDTESKYVAGVSSGLGHYFGIDAIWIRLLWIFLTLGSGGGFILIYGLLWILIPEAATTSQKLDMRGEAINISNIERKVKEGFEEVADRVKSVDYEGMGKKVKSSGKTFFDTLGDIIMFFFKIIGKFIGILLIIIGAATIIGLFIGLFTVGIVGMVNIPGVDFYNIVNATNTPMWLVSLLGFFAIGIPFFFLLYLGLKILVNNLKSIGNIAKFSLLGLWLISLITLIVLGVKEAAAHAYSGSTTTENELVFQQPIDTLNIVMRASDIQDDGNRIGINGMVLNFNEEGQEILVSEDVRISLKKSKDTIARLEIRKNADGSSFQNAKETAENIDYSYTIEGNSIVFDNFLTTPRENKFKDQEVRINLYLPVGTIIDYDRSNGRCRALHANNDRDMDGCGFDDYLWKLSPQGEWICQNCPEFESDDDEDNNHIRIDADGVDIDIKDNGDSFKMKIDEDGVEMRAKDSQDSVNINVNGRGVKIDAGDNR</sequence>
<proteinExistence type="predicted"/>